<evidence type="ECO:0000313" key="2">
    <source>
        <dbReference type="Proteomes" id="UP000005239"/>
    </source>
</evidence>
<dbReference type="AlphaFoldDB" id="A0A2A6CAA9"/>
<gene>
    <name evidence="1" type="primary">WBGene00272361</name>
</gene>
<sequence length="104" mass="12416">MSKRELQMRNWEDPLREFRERRIELELPNLGNYFAIKRHDSVYIAFLREEFNTYLERFPAWVRANILRATVVVVVVVEVVVDPVTPVVEVVVARTEGRQLLQQY</sequence>
<organism evidence="1 2">
    <name type="scientific">Pristionchus pacificus</name>
    <name type="common">Parasitic nematode worm</name>
    <dbReference type="NCBI Taxonomy" id="54126"/>
    <lineage>
        <taxon>Eukaryota</taxon>
        <taxon>Metazoa</taxon>
        <taxon>Ecdysozoa</taxon>
        <taxon>Nematoda</taxon>
        <taxon>Chromadorea</taxon>
        <taxon>Rhabditida</taxon>
        <taxon>Rhabditina</taxon>
        <taxon>Diplogasteromorpha</taxon>
        <taxon>Diplogasteroidea</taxon>
        <taxon>Neodiplogasteridae</taxon>
        <taxon>Pristionchus</taxon>
    </lineage>
</organism>
<keyword evidence="2" id="KW-1185">Reference proteome</keyword>
<dbReference type="Proteomes" id="UP000005239">
    <property type="component" value="Unassembled WGS sequence"/>
</dbReference>
<proteinExistence type="predicted"/>
<protein>
    <submittedName>
        <fullName evidence="1">Uncharacterized protein</fullName>
    </submittedName>
</protein>
<evidence type="ECO:0000313" key="1">
    <source>
        <dbReference type="EnsemblMetazoa" id="PPA33992.1"/>
    </source>
</evidence>
<name>A0A2A6CAA9_PRIPA</name>
<dbReference type="EnsemblMetazoa" id="PPA33992.1">
    <property type="protein sequence ID" value="PPA33992.1"/>
    <property type="gene ID" value="WBGene00272361"/>
</dbReference>
<reference evidence="1" key="2">
    <citation type="submission" date="2022-06" db="UniProtKB">
        <authorList>
            <consortium name="EnsemblMetazoa"/>
        </authorList>
    </citation>
    <scope>IDENTIFICATION</scope>
    <source>
        <strain evidence="1">PS312</strain>
    </source>
</reference>
<reference evidence="2" key="1">
    <citation type="journal article" date="2008" name="Nat. Genet.">
        <title>The Pristionchus pacificus genome provides a unique perspective on nematode lifestyle and parasitism.</title>
        <authorList>
            <person name="Dieterich C."/>
            <person name="Clifton S.W."/>
            <person name="Schuster L.N."/>
            <person name="Chinwalla A."/>
            <person name="Delehaunty K."/>
            <person name="Dinkelacker I."/>
            <person name="Fulton L."/>
            <person name="Fulton R."/>
            <person name="Godfrey J."/>
            <person name="Minx P."/>
            <person name="Mitreva M."/>
            <person name="Roeseler W."/>
            <person name="Tian H."/>
            <person name="Witte H."/>
            <person name="Yang S.P."/>
            <person name="Wilson R.K."/>
            <person name="Sommer R.J."/>
        </authorList>
    </citation>
    <scope>NUCLEOTIDE SEQUENCE [LARGE SCALE GENOMIC DNA]</scope>
    <source>
        <strain evidence="2">PS312</strain>
    </source>
</reference>
<accession>A0A2A6CAA9</accession>
<accession>A0A8R1ULT5</accession>